<evidence type="ECO:0000256" key="2">
    <source>
        <dbReference type="ARBA" id="ARBA00023315"/>
    </source>
</evidence>
<keyword evidence="6" id="KW-1185">Reference proteome</keyword>
<dbReference type="SUPFAM" id="SSF55729">
    <property type="entry name" value="Acyl-CoA N-acyltransferases (Nat)"/>
    <property type="match status" value="1"/>
</dbReference>
<dbReference type="Pfam" id="PF13302">
    <property type="entry name" value="Acetyltransf_3"/>
    <property type="match status" value="1"/>
</dbReference>
<dbReference type="RefSeq" id="WP_206722926.1">
    <property type="nucleotide sequence ID" value="NZ_CP071090.1"/>
</dbReference>
<evidence type="ECO:0000313" key="6">
    <source>
        <dbReference type="Proteomes" id="UP000662747"/>
    </source>
</evidence>
<evidence type="ECO:0000259" key="4">
    <source>
        <dbReference type="PROSITE" id="PS51186"/>
    </source>
</evidence>
<dbReference type="Proteomes" id="UP000662747">
    <property type="component" value="Chromosome"/>
</dbReference>
<feature type="domain" description="N-acetyltransferase" evidence="4">
    <location>
        <begin position="30"/>
        <end position="181"/>
    </location>
</feature>
<dbReference type="EMBL" id="CP071090">
    <property type="protein sequence ID" value="QSQ21348.1"/>
    <property type="molecule type" value="Genomic_DNA"/>
</dbReference>
<evidence type="ECO:0000256" key="3">
    <source>
        <dbReference type="ARBA" id="ARBA00038502"/>
    </source>
</evidence>
<evidence type="ECO:0000313" key="5">
    <source>
        <dbReference type="EMBL" id="QSQ21348.1"/>
    </source>
</evidence>
<dbReference type="InterPro" id="IPR000182">
    <property type="entry name" value="GNAT_dom"/>
</dbReference>
<dbReference type="PANTHER" id="PTHR43792">
    <property type="entry name" value="GNAT FAMILY, PUTATIVE (AFU_ORTHOLOGUE AFUA_3G00765)-RELATED-RELATED"/>
    <property type="match status" value="1"/>
</dbReference>
<comment type="similarity">
    <text evidence="3">Belongs to the acetyltransferase family. RimJ subfamily.</text>
</comment>
<name>A0ABX7NRL8_9BACT</name>
<reference evidence="5 6" key="1">
    <citation type="submission" date="2021-02" db="EMBL/GenBank/DDBJ databases">
        <title>De Novo genome assembly of isolated myxobacteria.</title>
        <authorList>
            <person name="Stevens D.C."/>
        </authorList>
    </citation>
    <scope>NUCLEOTIDE SEQUENCE [LARGE SCALE GENOMIC DNA]</scope>
    <source>
        <strain evidence="6">SCPEA02</strain>
    </source>
</reference>
<dbReference type="InterPro" id="IPR016181">
    <property type="entry name" value="Acyl_CoA_acyltransferase"/>
</dbReference>
<keyword evidence="1" id="KW-0808">Transferase</keyword>
<protein>
    <submittedName>
        <fullName evidence="5">GNAT family N-acetyltransferase</fullName>
    </submittedName>
</protein>
<dbReference type="InterPro" id="IPR051531">
    <property type="entry name" value="N-acetyltransferase"/>
</dbReference>
<dbReference type="PROSITE" id="PS51186">
    <property type="entry name" value="GNAT"/>
    <property type="match status" value="1"/>
</dbReference>
<sequence length="191" mass="21852">MATRRPQAAPRILIQGPRVFLRAPRAKDREAFLSATRASRAFHRPWVAPPTASEGFEAYLERNEREDFEALLACERESGHIIGCFNLSQIFRGGFQNAYLGYWAVHGFQGRGLMTEALGLVLAYAFRKLKLHRVEANIQPDNVASKALAERAGFRLEGFSPRYLKVAGRWRDHERWAITREDWRSAPRGVR</sequence>
<gene>
    <name evidence="5" type="ORF">JY651_40205</name>
</gene>
<keyword evidence="2" id="KW-0012">Acyltransferase</keyword>
<proteinExistence type="inferred from homology"/>
<organism evidence="5 6">
    <name type="scientific">Pyxidicoccus parkwayensis</name>
    <dbReference type="NCBI Taxonomy" id="2813578"/>
    <lineage>
        <taxon>Bacteria</taxon>
        <taxon>Pseudomonadati</taxon>
        <taxon>Myxococcota</taxon>
        <taxon>Myxococcia</taxon>
        <taxon>Myxococcales</taxon>
        <taxon>Cystobacterineae</taxon>
        <taxon>Myxococcaceae</taxon>
        <taxon>Pyxidicoccus</taxon>
    </lineage>
</organism>
<accession>A0ABX7NRL8</accession>
<dbReference type="Gene3D" id="3.40.630.30">
    <property type="match status" value="1"/>
</dbReference>
<evidence type="ECO:0000256" key="1">
    <source>
        <dbReference type="ARBA" id="ARBA00022679"/>
    </source>
</evidence>
<dbReference type="PANTHER" id="PTHR43792:SF8">
    <property type="entry name" value="[RIBOSOMAL PROTEIN US5]-ALANINE N-ACETYLTRANSFERASE"/>
    <property type="match status" value="1"/>
</dbReference>